<dbReference type="AlphaFoldDB" id="A0A3B0Z2X7"/>
<dbReference type="InterPro" id="IPR008268">
    <property type="entry name" value="Peptidase_S16_AS"/>
</dbReference>
<sequence length="173" mass="18660">AWTSMGGATLSVEANRIHSFNRGFKLTGQLGDVMKESAEIAYSYILANAEHWGASPDFFEKSLIHLHVPAGATPKDGPSAGVTMATALLSVAKGCKPKHNLAMTGELTLTGQVLPVGGIREKVIAARRVNIRELILPVANKGDFEEIPEYIREGISVHFAEQYSDVAEWVFGP</sequence>
<dbReference type="InterPro" id="IPR027065">
    <property type="entry name" value="Lon_Prtase"/>
</dbReference>
<feature type="domain" description="Lon proteolytic" evidence="3">
    <location>
        <begin position="1"/>
        <end position="173"/>
    </location>
</feature>
<evidence type="ECO:0000259" key="3">
    <source>
        <dbReference type="PROSITE" id="PS51786"/>
    </source>
</evidence>
<dbReference type="Pfam" id="PF05362">
    <property type="entry name" value="Lon_C"/>
    <property type="match status" value="1"/>
</dbReference>
<accession>A0A3B0Z2X7</accession>
<dbReference type="PANTHER" id="PTHR43718">
    <property type="entry name" value="LON PROTEASE"/>
    <property type="match status" value="1"/>
</dbReference>
<gene>
    <name evidence="4" type="ORF">MNBD_GAMMA13-1157</name>
</gene>
<name>A0A3B0Z2X7_9ZZZZ</name>
<dbReference type="GO" id="GO:0004176">
    <property type="term" value="F:ATP-dependent peptidase activity"/>
    <property type="evidence" value="ECO:0007669"/>
    <property type="project" value="InterPro"/>
</dbReference>
<dbReference type="PANTHER" id="PTHR43718:SF2">
    <property type="entry name" value="LON PROTEASE HOMOLOG, MITOCHONDRIAL"/>
    <property type="match status" value="1"/>
</dbReference>
<dbReference type="PRINTS" id="PR00830">
    <property type="entry name" value="ENDOLAPTASE"/>
</dbReference>
<dbReference type="InterPro" id="IPR014721">
    <property type="entry name" value="Ribsml_uS5_D2-typ_fold_subgr"/>
</dbReference>
<dbReference type="GO" id="GO:0004252">
    <property type="term" value="F:serine-type endopeptidase activity"/>
    <property type="evidence" value="ECO:0007669"/>
    <property type="project" value="UniProtKB-EC"/>
</dbReference>
<dbReference type="GO" id="GO:0005524">
    <property type="term" value="F:ATP binding"/>
    <property type="evidence" value="ECO:0007669"/>
    <property type="project" value="InterPro"/>
</dbReference>
<dbReference type="SUPFAM" id="SSF54211">
    <property type="entry name" value="Ribosomal protein S5 domain 2-like"/>
    <property type="match status" value="1"/>
</dbReference>
<evidence type="ECO:0000256" key="1">
    <source>
        <dbReference type="ARBA" id="ARBA00022801"/>
    </source>
</evidence>
<evidence type="ECO:0000256" key="2">
    <source>
        <dbReference type="ARBA" id="ARBA00022825"/>
    </source>
</evidence>
<dbReference type="PROSITE" id="PS01046">
    <property type="entry name" value="LON_SER"/>
    <property type="match status" value="1"/>
</dbReference>
<protein>
    <submittedName>
        <fullName evidence="4">ATP-dependent protease La Type I</fullName>
        <ecNumber evidence="4">3.4.21.53</ecNumber>
    </submittedName>
</protein>
<dbReference type="Gene3D" id="3.30.230.10">
    <property type="match status" value="1"/>
</dbReference>
<keyword evidence="2" id="KW-0720">Serine protease</keyword>
<dbReference type="GO" id="GO:0006515">
    <property type="term" value="P:protein quality control for misfolded or incompletely synthesized proteins"/>
    <property type="evidence" value="ECO:0007669"/>
    <property type="project" value="TreeGrafter"/>
</dbReference>
<proteinExistence type="predicted"/>
<keyword evidence="4" id="KW-0645">Protease</keyword>
<evidence type="ECO:0000313" key="4">
    <source>
        <dbReference type="EMBL" id="VAW81832.1"/>
    </source>
</evidence>
<dbReference type="EMBL" id="UOFK01000281">
    <property type="protein sequence ID" value="VAW81832.1"/>
    <property type="molecule type" value="Genomic_DNA"/>
</dbReference>
<feature type="non-terminal residue" evidence="4">
    <location>
        <position position="1"/>
    </location>
</feature>
<organism evidence="4">
    <name type="scientific">hydrothermal vent metagenome</name>
    <dbReference type="NCBI Taxonomy" id="652676"/>
    <lineage>
        <taxon>unclassified sequences</taxon>
        <taxon>metagenomes</taxon>
        <taxon>ecological metagenomes</taxon>
    </lineage>
</organism>
<dbReference type="EC" id="3.4.21.53" evidence="4"/>
<keyword evidence="1 4" id="KW-0378">Hydrolase</keyword>
<dbReference type="InterPro" id="IPR020568">
    <property type="entry name" value="Ribosomal_Su5_D2-typ_SF"/>
</dbReference>
<dbReference type="InterPro" id="IPR008269">
    <property type="entry name" value="Lon_proteolytic"/>
</dbReference>
<reference evidence="4" key="1">
    <citation type="submission" date="2018-06" db="EMBL/GenBank/DDBJ databases">
        <authorList>
            <person name="Zhirakovskaya E."/>
        </authorList>
    </citation>
    <scope>NUCLEOTIDE SEQUENCE</scope>
</reference>
<dbReference type="PROSITE" id="PS51786">
    <property type="entry name" value="LON_PROTEOLYTIC"/>
    <property type="match status" value="1"/>
</dbReference>